<dbReference type="AlphaFoldDB" id="A0A2G0CD75"/>
<reference evidence="8 9" key="1">
    <citation type="submission" date="2017-10" db="EMBL/GenBank/DDBJ databases">
        <title>The draft genome sequence of Lewinella marina KCTC 32374.</title>
        <authorList>
            <person name="Wang K."/>
        </authorList>
    </citation>
    <scope>NUCLEOTIDE SEQUENCE [LARGE SCALE GENOMIC DNA]</scope>
    <source>
        <strain evidence="8 9">MKG-38</strain>
    </source>
</reference>
<keyword evidence="2 4" id="KW-0456">Lyase</keyword>
<dbReference type="CDD" id="cd22268">
    <property type="entry name" value="DPBB_RlpA-like"/>
    <property type="match status" value="1"/>
</dbReference>
<feature type="domain" description="SPOR" evidence="7">
    <location>
        <begin position="194"/>
        <end position="270"/>
    </location>
</feature>
<dbReference type="InterPro" id="IPR036680">
    <property type="entry name" value="SPOR-like_sf"/>
</dbReference>
<dbReference type="Gene3D" id="3.30.70.1070">
    <property type="entry name" value="Sporulation related repeat"/>
    <property type="match status" value="1"/>
</dbReference>
<proteinExistence type="inferred from homology"/>
<dbReference type="InterPro" id="IPR034718">
    <property type="entry name" value="RlpA"/>
</dbReference>
<dbReference type="Pfam" id="PF05036">
    <property type="entry name" value="SPOR"/>
    <property type="match status" value="1"/>
</dbReference>
<dbReference type="Proteomes" id="UP000226437">
    <property type="component" value="Unassembled WGS sequence"/>
</dbReference>
<dbReference type="SUPFAM" id="SSF110997">
    <property type="entry name" value="Sporulation related repeat"/>
    <property type="match status" value="1"/>
</dbReference>
<keyword evidence="6" id="KW-0472">Membrane</keyword>
<dbReference type="PANTHER" id="PTHR34183:SF8">
    <property type="entry name" value="ENDOLYTIC PEPTIDOGLYCAN TRANSGLYCOSYLASE RLPA-RELATED"/>
    <property type="match status" value="1"/>
</dbReference>
<dbReference type="GO" id="GO:0008932">
    <property type="term" value="F:lytic endotransglycosylase activity"/>
    <property type="evidence" value="ECO:0007669"/>
    <property type="project" value="UniProtKB-UniRule"/>
</dbReference>
<dbReference type="PROSITE" id="PS51724">
    <property type="entry name" value="SPOR"/>
    <property type="match status" value="1"/>
</dbReference>
<dbReference type="SUPFAM" id="SSF50685">
    <property type="entry name" value="Barwin-like endoglucanases"/>
    <property type="match status" value="1"/>
</dbReference>
<dbReference type="EC" id="4.2.2.-" evidence="4"/>
<evidence type="ECO:0000256" key="6">
    <source>
        <dbReference type="SAM" id="Phobius"/>
    </source>
</evidence>
<evidence type="ECO:0000259" key="7">
    <source>
        <dbReference type="PROSITE" id="PS51724"/>
    </source>
</evidence>
<dbReference type="InterPro" id="IPR036908">
    <property type="entry name" value="RlpA-like_sf"/>
</dbReference>
<evidence type="ECO:0000256" key="5">
    <source>
        <dbReference type="RuleBase" id="RU003495"/>
    </source>
</evidence>
<keyword evidence="9" id="KW-1185">Reference proteome</keyword>
<dbReference type="Gene3D" id="2.40.40.10">
    <property type="entry name" value="RlpA-like domain"/>
    <property type="match status" value="1"/>
</dbReference>
<protein>
    <recommendedName>
        <fullName evidence="4">Probable endolytic peptidoglycan transglycosylase RlpA</fullName>
        <ecNumber evidence="4">4.2.2.-</ecNumber>
    </recommendedName>
</protein>
<dbReference type="HAMAP" id="MF_02071">
    <property type="entry name" value="RlpA"/>
    <property type="match status" value="1"/>
</dbReference>
<gene>
    <name evidence="4" type="primary">rlpA</name>
    <name evidence="8" type="ORF">CGL56_13790</name>
</gene>
<evidence type="ECO:0000256" key="1">
    <source>
        <dbReference type="ARBA" id="ARBA00022729"/>
    </source>
</evidence>
<organism evidence="8 9">
    <name type="scientific">Neolewinella marina</name>
    <dbReference type="NCBI Taxonomy" id="438751"/>
    <lineage>
        <taxon>Bacteria</taxon>
        <taxon>Pseudomonadati</taxon>
        <taxon>Bacteroidota</taxon>
        <taxon>Saprospiria</taxon>
        <taxon>Saprospirales</taxon>
        <taxon>Lewinellaceae</taxon>
        <taxon>Neolewinella</taxon>
    </lineage>
</organism>
<comment type="function">
    <text evidence="4">Lytic transglycosylase with a strong preference for naked glycan strands that lack stem peptides.</text>
</comment>
<dbReference type="InterPro" id="IPR007730">
    <property type="entry name" value="SPOR-like_dom"/>
</dbReference>
<dbReference type="InterPro" id="IPR009009">
    <property type="entry name" value="RlpA-like_DPBB"/>
</dbReference>
<feature type="transmembrane region" description="Helical" evidence="6">
    <location>
        <begin position="33"/>
        <end position="51"/>
    </location>
</feature>
<dbReference type="InterPro" id="IPR012997">
    <property type="entry name" value="RplA"/>
</dbReference>
<dbReference type="GO" id="GO:0071555">
    <property type="term" value="P:cell wall organization"/>
    <property type="evidence" value="ECO:0007669"/>
    <property type="project" value="UniProtKB-KW"/>
</dbReference>
<keyword evidence="1" id="KW-0732">Signal</keyword>
<evidence type="ECO:0000256" key="2">
    <source>
        <dbReference type="ARBA" id="ARBA00023239"/>
    </source>
</evidence>
<evidence type="ECO:0000256" key="4">
    <source>
        <dbReference type="HAMAP-Rule" id="MF_02071"/>
    </source>
</evidence>
<dbReference type="EMBL" id="PDLO01000006">
    <property type="protein sequence ID" value="PHK97880.1"/>
    <property type="molecule type" value="Genomic_DNA"/>
</dbReference>
<name>A0A2G0CD75_9BACT</name>
<dbReference type="Pfam" id="PF03330">
    <property type="entry name" value="DPBB_1"/>
    <property type="match status" value="1"/>
</dbReference>
<dbReference type="OrthoDB" id="9779128at2"/>
<dbReference type="GO" id="GO:0000270">
    <property type="term" value="P:peptidoglycan metabolic process"/>
    <property type="evidence" value="ECO:0007669"/>
    <property type="project" value="UniProtKB-UniRule"/>
</dbReference>
<evidence type="ECO:0000256" key="3">
    <source>
        <dbReference type="ARBA" id="ARBA00023316"/>
    </source>
</evidence>
<dbReference type="GO" id="GO:0042834">
    <property type="term" value="F:peptidoglycan binding"/>
    <property type="evidence" value="ECO:0007669"/>
    <property type="project" value="InterPro"/>
</dbReference>
<keyword evidence="6" id="KW-0812">Transmembrane</keyword>
<evidence type="ECO:0000313" key="8">
    <source>
        <dbReference type="EMBL" id="PHK97880.1"/>
    </source>
</evidence>
<comment type="caution">
    <text evidence="8">The sequence shown here is derived from an EMBL/GenBank/DDBJ whole genome shotgun (WGS) entry which is preliminary data.</text>
</comment>
<keyword evidence="3 4" id="KW-0961">Cell wall biogenesis/degradation</keyword>
<dbReference type="PANTHER" id="PTHR34183">
    <property type="entry name" value="ENDOLYTIC PEPTIDOGLYCAN TRANSGLYCOSYLASE RLPA"/>
    <property type="match status" value="1"/>
</dbReference>
<dbReference type="NCBIfam" id="TIGR00413">
    <property type="entry name" value="rlpA"/>
    <property type="match status" value="1"/>
</dbReference>
<evidence type="ECO:0000313" key="9">
    <source>
        <dbReference type="Proteomes" id="UP000226437"/>
    </source>
</evidence>
<keyword evidence="6" id="KW-1133">Transmembrane helix</keyword>
<sequence>MDHYHYPHPPPRQIPLILPAAQNRTDMSLTRHALRHAIFFLLLLLVTWPLAAQPQEGIASYYADRFHDRPTSTGEAYDKDDFTAASKAYPYGTVLEVTNVSSGRSVEVRVNDCGPHHPERIVDLSRAAARKIGLLRAGTAQVEVRVVSLGDQGPTCDRSGWVPDSPAVALDTVPAPAATTATKKEERQKRREFAADEMLFGVQVGAFSQEENARALVDSLHEKGFADAWTARVGKVHRVFTGRYYFQDEARGLRDRVREAGYREATVRRVQ</sequence>
<comment type="similarity">
    <text evidence="4 5">Belongs to the RlpA family.</text>
</comment>
<accession>A0A2G0CD75</accession>